<dbReference type="Pfam" id="PF04340">
    <property type="entry name" value="DUF484"/>
    <property type="match status" value="1"/>
</dbReference>
<evidence type="ECO:0000313" key="3">
    <source>
        <dbReference type="Proteomes" id="UP001595528"/>
    </source>
</evidence>
<dbReference type="Proteomes" id="UP001595528">
    <property type="component" value="Unassembled WGS sequence"/>
</dbReference>
<dbReference type="RefSeq" id="WP_379901268.1">
    <property type="nucleotide sequence ID" value="NZ_JBHRTR010000028.1"/>
</dbReference>
<reference evidence="3" key="1">
    <citation type="journal article" date="2019" name="Int. J. Syst. Evol. Microbiol.">
        <title>The Global Catalogue of Microorganisms (GCM) 10K type strain sequencing project: providing services to taxonomists for standard genome sequencing and annotation.</title>
        <authorList>
            <consortium name="The Broad Institute Genomics Platform"/>
            <consortium name="The Broad Institute Genome Sequencing Center for Infectious Disease"/>
            <person name="Wu L."/>
            <person name="Ma J."/>
        </authorList>
    </citation>
    <scope>NUCLEOTIDE SEQUENCE [LARGE SCALE GENOMIC DNA]</scope>
    <source>
        <strain evidence="3">KCTC 42964</strain>
    </source>
</reference>
<evidence type="ECO:0000313" key="2">
    <source>
        <dbReference type="EMBL" id="MFC3228289.1"/>
    </source>
</evidence>
<comment type="caution">
    <text evidence="2">The sequence shown here is derived from an EMBL/GenBank/DDBJ whole genome shotgun (WGS) entry which is preliminary data.</text>
</comment>
<protein>
    <submittedName>
        <fullName evidence="2">DUF484 family protein</fullName>
    </submittedName>
</protein>
<gene>
    <name evidence="2" type="ORF">ACFOGJ_13670</name>
</gene>
<feature type="compositionally biased region" description="Low complexity" evidence="1">
    <location>
        <begin position="8"/>
        <end position="26"/>
    </location>
</feature>
<dbReference type="EMBL" id="JBHRTR010000028">
    <property type="protein sequence ID" value="MFC3228289.1"/>
    <property type="molecule type" value="Genomic_DNA"/>
</dbReference>
<feature type="region of interest" description="Disordered" evidence="1">
    <location>
        <begin position="1"/>
        <end position="58"/>
    </location>
</feature>
<dbReference type="InterPro" id="IPR029016">
    <property type="entry name" value="GAF-like_dom_sf"/>
</dbReference>
<accession>A0ABV7L136</accession>
<name>A0ABV7L136_9PROT</name>
<proteinExistence type="predicted"/>
<keyword evidence="3" id="KW-1185">Reference proteome</keyword>
<evidence type="ECO:0000256" key="1">
    <source>
        <dbReference type="SAM" id="MobiDB-lite"/>
    </source>
</evidence>
<dbReference type="PANTHER" id="PTHR38765">
    <property type="entry name" value="DUF484 DOMAIN-CONTAINING PROTEIN"/>
    <property type="match status" value="1"/>
</dbReference>
<dbReference type="InterPro" id="IPR007435">
    <property type="entry name" value="DUF484"/>
</dbReference>
<organism evidence="2 3">
    <name type="scientific">Marinibaculum pumilum</name>
    <dbReference type="NCBI Taxonomy" id="1766165"/>
    <lineage>
        <taxon>Bacteria</taxon>
        <taxon>Pseudomonadati</taxon>
        <taxon>Pseudomonadota</taxon>
        <taxon>Alphaproteobacteria</taxon>
        <taxon>Rhodospirillales</taxon>
        <taxon>Rhodospirillaceae</taxon>
        <taxon>Marinibaculum</taxon>
    </lineage>
</organism>
<dbReference type="PANTHER" id="PTHR38765:SF1">
    <property type="entry name" value="DUF484 DOMAIN-CONTAINING PROTEIN"/>
    <property type="match status" value="1"/>
</dbReference>
<sequence length="300" mass="31192">MSEPQDSKAAPASAKAGAAQTGAAEGQKADPASGAASNGADPEGAPARPQLPIPPEGEPAVLVASAGDAAGRLEPQAVADWLAGNPDFLAEFLAAQPELLRQIRPPAGHEGGNVVDFQSFMIDRLQTDIGRLTRTKDQVIAASRQNASTQRQVHDAVLALLSAASFEHLIHIATADLASILDVDLVTICLESDLSQLQVETPGVVTLPPGSIDTLLGPERRILLRAQAAQQAVMFGPGARLVRSDALVRLTFGGGAPPGLFAFGAREPGRFDAGQGTELLSFLGGVMERCVQAWLDLPRL</sequence>
<dbReference type="Gene3D" id="3.30.450.40">
    <property type="match status" value="1"/>
</dbReference>